<evidence type="ECO:0008006" key="5">
    <source>
        <dbReference type="Google" id="ProtNLM"/>
    </source>
</evidence>
<evidence type="ECO:0000313" key="3">
    <source>
        <dbReference type="EMBL" id="RZQ51778.1"/>
    </source>
</evidence>
<gene>
    <name evidence="3" type="ORF">C1E23_17470</name>
</gene>
<organism evidence="3 4">
    <name type="scientific">Pseudoalteromonas phenolica</name>
    <dbReference type="NCBI Taxonomy" id="161398"/>
    <lineage>
        <taxon>Bacteria</taxon>
        <taxon>Pseudomonadati</taxon>
        <taxon>Pseudomonadota</taxon>
        <taxon>Gammaproteobacteria</taxon>
        <taxon>Alteromonadales</taxon>
        <taxon>Pseudoalteromonadaceae</taxon>
        <taxon>Pseudoalteromonas</taxon>
    </lineage>
</organism>
<evidence type="ECO:0000256" key="2">
    <source>
        <dbReference type="SAM" id="SignalP"/>
    </source>
</evidence>
<feature type="signal peptide" evidence="2">
    <location>
        <begin position="1"/>
        <end position="19"/>
    </location>
</feature>
<dbReference type="EMBL" id="PPSX01000078">
    <property type="protein sequence ID" value="RZQ51778.1"/>
    <property type="molecule type" value="Genomic_DNA"/>
</dbReference>
<feature type="region of interest" description="Disordered" evidence="1">
    <location>
        <begin position="47"/>
        <end position="67"/>
    </location>
</feature>
<feature type="compositionally biased region" description="Polar residues" evidence="1">
    <location>
        <begin position="48"/>
        <end position="64"/>
    </location>
</feature>
<dbReference type="RefSeq" id="WP_130256787.1">
    <property type="nucleotide sequence ID" value="NZ_PPSX01000078.1"/>
</dbReference>
<protein>
    <recommendedName>
        <fullName evidence="5">HEAT repeat domain-containing protein</fullName>
    </recommendedName>
</protein>
<evidence type="ECO:0000256" key="1">
    <source>
        <dbReference type="SAM" id="MobiDB-lite"/>
    </source>
</evidence>
<comment type="caution">
    <text evidence="3">The sequence shown here is derived from an EMBL/GenBank/DDBJ whole genome shotgun (WGS) entry which is preliminary data.</text>
</comment>
<evidence type="ECO:0000313" key="4">
    <source>
        <dbReference type="Proteomes" id="UP000291338"/>
    </source>
</evidence>
<name>A0A4V2EJB6_9GAMM</name>
<reference evidence="3 4" key="1">
    <citation type="submission" date="2018-01" db="EMBL/GenBank/DDBJ databases">
        <title>Co-occurrence of chitin degradation, pigmentation and bioactivity in marine Pseudoalteromonas.</title>
        <authorList>
            <person name="Paulsen S."/>
            <person name="Gram L."/>
            <person name="Machado H."/>
        </authorList>
    </citation>
    <scope>NUCLEOTIDE SEQUENCE [LARGE SCALE GENOMIC DNA]</scope>
    <source>
        <strain evidence="3 4">S3898</strain>
    </source>
</reference>
<proteinExistence type="predicted"/>
<feature type="chain" id="PRO_5020984580" description="HEAT repeat domain-containing protein" evidence="2">
    <location>
        <begin position="20"/>
        <end position="433"/>
    </location>
</feature>
<dbReference type="AlphaFoldDB" id="A0A4V2EJB6"/>
<keyword evidence="2" id="KW-0732">Signal</keyword>
<accession>A0A4V2EJB6</accession>
<dbReference type="Proteomes" id="UP000291338">
    <property type="component" value="Unassembled WGS sequence"/>
</dbReference>
<sequence>MISKSVAISILACGLSFCAGYLTKNAQIDTDIMHVEQAVEFVLHQPKSDTNSDLSPSTSNNFSEPTPEVLPKQFINSDLDDFLSLYQNANYLTIPNRALLPLYAKLAQLDEYQLQQTAAELIEQLPGAAVAKLLGVTLEVLAEQQPLQALELALNISNKEQFKWSYAWSVLSVWSTDAPLDAYQWYAEQDFSQAHFKEFGTQHMVATAVLSGLYSYDKSLGVAKIAELAQQGKLNPSSLSLISNSINHSEEFATLLNTLSNSEHNVGVVEVTGEWFSKQPNDAAAWLNMLSEEQKSPRMLRQALNRWSESEPSQAASWYIEQFSGEKQLVAISEAASRFASEDPKQAIEWVDSLGRNDTDNAIEDLLQRASYDNPDFVMSNLDRVSDEKRKLSLLQSSIYTIHQQDVARATKLIDASPYKAELEAYIKKVNSY</sequence>